<dbReference type="RefSeq" id="WP_105187591.1">
    <property type="nucleotide sequence ID" value="NZ_LT985188.1"/>
</dbReference>
<dbReference type="InterPro" id="IPR022446">
    <property type="entry name" value="MeTrfrase_put"/>
</dbReference>
<sequence length="250" mass="25864">MNTAQVVAALRAAGCVFAEDEAALLLAAPGSLDALVARRVAGGPLEQVLGWAEFDGLRISVSPGVFVPRQRSALLVRLGARGLAAGAVAVDLCCGSGALAAALARRVPGVELYACDVDDRAVTCARGNLPGAQVFAGDLWAALPTGLRGRVDVALANAPYVPSDSIALMPPEARDHEPRISLDGGRDGLDVHRRIAMDADDWLAPGGRLLIEVAPAQVPGATVMFERAGLWPEVHTDDDLDATAVVATRP</sequence>
<keyword evidence="2 7" id="KW-0489">Methyltransferase</keyword>
<dbReference type="InterPro" id="IPR029063">
    <property type="entry name" value="SAM-dependent_MTases_sf"/>
</dbReference>
<name>A0A2N9JG68_9ACTN</name>
<dbReference type="EC" id="2.1.1.297" evidence="1"/>
<evidence type="ECO:0000256" key="3">
    <source>
        <dbReference type="ARBA" id="ARBA00022679"/>
    </source>
</evidence>
<dbReference type="InterPro" id="IPR007848">
    <property type="entry name" value="Small_mtfrase_dom"/>
</dbReference>
<evidence type="ECO:0000256" key="5">
    <source>
        <dbReference type="ARBA" id="ARBA00048391"/>
    </source>
</evidence>
<dbReference type="SUPFAM" id="SSF53335">
    <property type="entry name" value="S-adenosyl-L-methionine-dependent methyltransferases"/>
    <property type="match status" value="1"/>
</dbReference>
<dbReference type="Pfam" id="PF05175">
    <property type="entry name" value="MTS"/>
    <property type="match status" value="1"/>
</dbReference>
<accession>A0A2N9JG68</accession>
<organism evidence="7 8">
    <name type="scientific">Micropruina glycogenica</name>
    <dbReference type="NCBI Taxonomy" id="75385"/>
    <lineage>
        <taxon>Bacteria</taxon>
        <taxon>Bacillati</taxon>
        <taxon>Actinomycetota</taxon>
        <taxon>Actinomycetes</taxon>
        <taxon>Propionibacteriales</taxon>
        <taxon>Nocardioidaceae</taxon>
        <taxon>Micropruina</taxon>
    </lineage>
</organism>
<dbReference type="OrthoDB" id="9800643at2"/>
<evidence type="ECO:0000256" key="1">
    <source>
        <dbReference type="ARBA" id="ARBA00012771"/>
    </source>
</evidence>
<reference evidence="7 8" key="1">
    <citation type="submission" date="2018-02" db="EMBL/GenBank/DDBJ databases">
        <authorList>
            <person name="Cohen D.B."/>
            <person name="Kent A.D."/>
        </authorList>
    </citation>
    <scope>NUCLEOTIDE SEQUENCE [LARGE SCALE GENOMIC DNA]</scope>
    <source>
        <strain evidence="7">1</strain>
    </source>
</reference>
<evidence type="ECO:0000313" key="8">
    <source>
        <dbReference type="Proteomes" id="UP000238164"/>
    </source>
</evidence>
<keyword evidence="4" id="KW-0949">S-adenosyl-L-methionine</keyword>
<dbReference type="InterPro" id="IPR004556">
    <property type="entry name" value="HemK-like"/>
</dbReference>
<keyword evidence="3 7" id="KW-0808">Transferase</keyword>
<comment type="catalytic activity">
    <reaction evidence="5">
        <text>L-glutaminyl-[peptide chain release factor] + S-adenosyl-L-methionine = N(5)-methyl-L-glutaminyl-[peptide chain release factor] + S-adenosyl-L-homocysteine + H(+)</text>
        <dbReference type="Rhea" id="RHEA:42896"/>
        <dbReference type="Rhea" id="RHEA-COMP:10271"/>
        <dbReference type="Rhea" id="RHEA-COMP:10272"/>
        <dbReference type="ChEBI" id="CHEBI:15378"/>
        <dbReference type="ChEBI" id="CHEBI:30011"/>
        <dbReference type="ChEBI" id="CHEBI:57856"/>
        <dbReference type="ChEBI" id="CHEBI:59789"/>
        <dbReference type="ChEBI" id="CHEBI:61891"/>
        <dbReference type="EC" id="2.1.1.297"/>
    </reaction>
</comment>
<dbReference type="NCBIfam" id="TIGR03704">
    <property type="entry name" value="PrmC_rel_meth"/>
    <property type="match status" value="1"/>
</dbReference>
<feature type="domain" description="Methyltransferase small" evidence="6">
    <location>
        <begin position="74"/>
        <end position="160"/>
    </location>
</feature>
<gene>
    <name evidence="7" type="ORF">MPLG2_2084</name>
</gene>
<dbReference type="InterPro" id="IPR050320">
    <property type="entry name" value="N5-glutamine_MTase"/>
</dbReference>
<evidence type="ECO:0000313" key="7">
    <source>
        <dbReference type="EMBL" id="SPD87114.1"/>
    </source>
</evidence>
<keyword evidence="8" id="KW-1185">Reference proteome</keyword>
<evidence type="ECO:0000259" key="6">
    <source>
        <dbReference type="Pfam" id="PF05175"/>
    </source>
</evidence>
<dbReference type="EMBL" id="LT985188">
    <property type="protein sequence ID" value="SPD87114.1"/>
    <property type="molecule type" value="Genomic_DNA"/>
</dbReference>
<dbReference type="Gene3D" id="3.40.50.150">
    <property type="entry name" value="Vaccinia Virus protein VP39"/>
    <property type="match status" value="1"/>
</dbReference>
<dbReference type="CDD" id="cd02440">
    <property type="entry name" value="AdoMet_MTases"/>
    <property type="match status" value="1"/>
</dbReference>
<dbReference type="AlphaFoldDB" id="A0A2N9JG68"/>
<dbReference type="GO" id="GO:0032259">
    <property type="term" value="P:methylation"/>
    <property type="evidence" value="ECO:0007669"/>
    <property type="project" value="UniProtKB-KW"/>
</dbReference>
<dbReference type="NCBIfam" id="TIGR00536">
    <property type="entry name" value="hemK_fam"/>
    <property type="match status" value="1"/>
</dbReference>
<evidence type="ECO:0000256" key="4">
    <source>
        <dbReference type="ARBA" id="ARBA00022691"/>
    </source>
</evidence>
<proteinExistence type="predicted"/>
<dbReference type="KEGG" id="mgg:MPLG2_2084"/>
<protein>
    <recommendedName>
        <fullName evidence="1">peptide chain release factor N(5)-glutamine methyltransferase</fullName>
        <ecNumber evidence="1">2.1.1.297</ecNumber>
    </recommendedName>
</protein>
<dbReference type="GO" id="GO:0102559">
    <property type="term" value="F:peptide chain release factor N(5)-glutamine methyltransferase activity"/>
    <property type="evidence" value="ECO:0007669"/>
    <property type="project" value="UniProtKB-EC"/>
</dbReference>
<dbReference type="Proteomes" id="UP000238164">
    <property type="component" value="Chromosome 1"/>
</dbReference>
<dbReference type="PANTHER" id="PTHR18895:SF74">
    <property type="entry name" value="MTRF1L RELEASE FACTOR GLUTAMINE METHYLTRANSFERASE"/>
    <property type="match status" value="1"/>
</dbReference>
<evidence type="ECO:0000256" key="2">
    <source>
        <dbReference type="ARBA" id="ARBA00022603"/>
    </source>
</evidence>
<dbReference type="PANTHER" id="PTHR18895">
    <property type="entry name" value="HEMK METHYLTRANSFERASE"/>
    <property type="match status" value="1"/>
</dbReference>